<organism evidence="1 4">
    <name type="scientific">Ectropis obliqua nucleopolyhedrovirus</name>
    <dbReference type="NCBI Taxonomy" id="59376"/>
    <lineage>
        <taxon>Viruses</taxon>
        <taxon>Viruses incertae sedis</taxon>
        <taxon>Naldaviricetes</taxon>
        <taxon>Lefavirales</taxon>
        <taxon>Baculoviridae</taxon>
        <taxon>Alphabaculovirus</taxon>
        <taxon>Alphabaculovirus ecobliquae</taxon>
    </lineage>
</organism>
<reference evidence="1 4" key="1">
    <citation type="journal article" date="2006" name="J. Microbiol.">
        <title>Morphological, phylogenetic and biological characteristics of Ectropis obliqua single-nucleocapsid nucleopolyhedrovirus.</title>
        <authorList>
            <person name="Ma X.C."/>
            <person name="Xu H.J."/>
            <person name="Tang M.J."/>
            <person name="Xiao Q."/>
            <person name="Hong J."/>
            <person name="Zhang C.X."/>
        </authorList>
    </citation>
    <scope>NUCLEOTIDE SEQUENCE [LARGE SCALE GENOMIC DNA]</scope>
    <source>
        <strain evidence="1 4">A1</strain>
    </source>
</reference>
<dbReference type="EMBL" id="MZ394738">
    <property type="protein sequence ID" value="QWV59708.1"/>
    <property type="molecule type" value="Genomic_DNA"/>
</dbReference>
<evidence type="ECO:0000313" key="4">
    <source>
        <dbReference type="Proteomes" id="UP000214344"/>
    </source>
</evidence>
<reference evidence="3" key="5">
    <citation type="submission" date="2021-06" db="EMBL/GenBank/DDBJ databases">
        <authorList>
            <person name="Xiao Q."/>
            <person name="Zhang X.X."/>
            <person name="Tang M.J."/>
        </authorList>
    </citation>
    <scope>NUCLEOTIDE SEQUENCE</scope>
    <source>
        <strain evidence="3">QF4</strain>
    </source>
</reference>
<dbReference type="KEGG" id="vg:5176449"/>
<evidence type="ECO:0000313" key="2">
    <source>
        <dbReference type="EMBL" id="AGS47862.1"/>
    </source>
</evidence>
<sequence>MLVLGDFPISVFIDNVATQPTIVKKKCIDDNYYTENNGVGVVVIYKFCDLAKKRIRVEVASNNKYIQATFACPPKHVCIVNALNSNMPCVFDGFIDETDETKTVPFCVTPLNEIRNDAIGLLKVREMAKAMERAAILRMYINEAIVCENVSRKWYKRVWFPNYITTNNISALLASNTSTITKGDECNGCKTTVHDTKLKASLTKFNISCTTNFLSSNRNGGEVMSNKSVWAPVDNATGQLYLIVNFIFVYG</sequence>
<proteinExistence type="predicted"/>
<reference evidence="2" key="4">
    <citation type="submission" date="2013-04" db="EMBL/GenBank/DDBJ databases">
        <authorList>
            <person name="Chen J."/>
            <person name="Hu Y."/>
            <person name="Yin Y."/>
            <person name="Wang B."/>
            <person name="Zhu Y."/>
        </authorList>
    </citation>
    <scope>NUCLEOTIDE SEQUENCE</scope>
    <source>
        <strain evidence="2">Unioasis 1</strain>
    </source>
</reference>
<evidence type="ECO:0000313" key="1">
    <source>
        <dbReference type="EMBL" id="AAQ88180.1"/>
    </source>
</evidence>
<dbReference type="EMBL" id="DQ837165">
    <property type="protein sequence ID" value="AAQ88180.1"/>
    <property type="molecule type" value="Genomic_DNA"/>
</dbReference>
<dbReference type="EMBL" id="KC960018">
    <property type="protein sequence ID" value="AGS47862.1"/>
    <property type="molecule type" value="Genomic_DNA"/>
</dbReference>
<accession>Q77SB2</accession>
<protein>
    <submittedName>
        <fullName evidence="1">Uncharacterized protein</fullName>
    </submittedName>
</protein>
<evidence type="ECO:0000313" key="3">
    <source>
        <dbReference type="EMBL" id="QWV59708.1"/>
    </source>
</evidence>
<name>Q77SB2_9ABAC</name>
<keyword evidence="4" id="KW-1185">Reference proteome</keyword>
<dbReference type="OrthoDB" id="18602at10239"/>
<gene>
    <name evidence="3" type="ORF">QF4000122</name>
    <name evidence="2" type="ORF">wdlz-06GM4</name>
</gene>
<dbReference type="RefSeq" id="YP_874313.1">
    <property type="nucleotide sequence ID" value="NC_008586.1"/>
</dbReference>
<reference evidence="1 4" key="3">
    <citation type="journal article" date="2007" name="Virology">
        <title>Genome sequence and organization of a nucleopolyhedrovirus that infects the tea looper caterpillar, Ectropis obliqua.</title>
        <authorList>
            <person name="Ma X.C."/>
            <person name="Shang J.Y."/>
            <person name="Yang Z.N."/>
            <person name="Bao Y.Y."/>
            <person name="Xiao Q."/>
            <person name="Zhang C.X."/>
        </authorList>
    </citation>
    <scope>NUCLEOTIDE SEQUENCE [LARGE SCALE GENOMIC DNA]</scope>
    <source>
        <strain evidence="1 4">A1</strain>
    </source>
</reference>
<dbReference type="InterPro" id="IPR009661">
    <property type="entry name" value="AcMNPV_Da18"/>
</dbReference>
<dbReference type="Proteomes" id="UP000214344">
    <property type="component" value="Segment"/>
</dbReference>
<reference evidence="1" key="2">
    <citation type="submission" date="2006-07" db="EMBL/GenBank/DDBJ databases">
        <authorList>
            <person name="Zhang C.-X."/>
            <person name="Yang Z.-N."/>
            <person name="Ma X.-C."/>
            <person name="Xiao Q."/>
        </authorList>
    </citation>
    <scope>NUCLEOTIDE SEQUENCE</scope>
    <source>
        <strain evidence="1">A1</strain>
    </source>
</reference>
<dbReference type="Pfam" id="PF06856">
    <property type="entry name" value="AcMNPV_Orf17"/>
    <property type="match status" value="1"/>
</dbReference>